<keyword evidence="2" id="KW-1185">Reference proteome</keyword>
<organism evidence="1 2">
    <name type="scientific">Nostoc commune NIES-4072</name>
    <dbReference type="NCBI Taxonomy" id="2005467"/>
    <lineage>
        <taxon>Bacteria</taxon>
        <taxon>Bacillati</taxon>
        <taxon>Cyanobacteriota</taxon>
        <taxon>Cyanophyceae</taxon>
        <taxon>Nostocales</taxon>
        <taxon>Nostocaceae</taxon>
        <taxon>Nostoc</taxon>
    </lineage>
</organism>
<dbReference type="EMBL" id="BDUD01000002">
    <property type="protein sequence ID" value="GBG22783.1"/>
    <property type="molecule type" value="Genomic_DNA"/>
</dbReference>
<proteinExistence type="predicted"/>
<dbReference type="Proteomes" id="UP000245124">
    <property type="component" value="Unassembled WGS sequence"/>
</dbReference>
<protein>
    <recommendedName>
        <fullName evidence="3">PAAR repeat-containing protein</fullName>
    </recommendedName>
</protein>
<evidence type="ECO:0000313" key="1">
    <source>
        <dbReference type="EMBL" id="GBG22783.1"/>
    </source>
</evidence>
<name>A0A2R5G2U1_NOSCO</name>
<evidence type="ECO:0008006" key="3">
    <source>
        <dbReference type="Google" id="ProtNLM"/>
    </source>
</evidence>
<comment type="caution">
    <text evidence="1">The sequence shown here is derived from an EMBL/GenBank/DDBJ whole genome shotgun (WGS) entry which is preliminary data.</text>
</comment>
<dbReference type="OrthoDB" id="197187at2"/>
<gene>
    <name evidence="1" type="ORF">NIES4072_64950</name>
</gene>
<accession>A0A2R5G2U1</accession>
<dbReference type="RefSeq" id="WP_109012830.1">
    <property type="nucleotide sequence ID" value="NZ_BDUD01000002.1"/>
</dbReference>
<sequence length="98" mass="9354">MLPVAVLGDLASGSPIIGPGAPNVLVMGRPIACMGDAVAGPTIATGALVMPSSVTVLACGRPVAHMGTMAVGVTPPAPVPVPISLPVIATGVTVLVAP</sequence>
<dbReference type="AlphaFoldDB" id="A0A2R5G2U1"/>
<evidence type="ECO:0000313" key="2">
    <source>
        <dbReference type="Proteomes" id="UP000245124"/>
    </source>
</evidence>
<reference evidence="1 2" key="1">
    <citation type="submission" date="2017-06" db="EMBL/GenBank/DDBJ databases">
        <title>Genome sequencing of cyanobaciteial culture collection at National Institute for Environmental Studies (NIES).</title>
        <authorList>
            <person name="Hirose Y."/>
            <person name="Shimura Y."/>
            <person name="Fujisawa T."/>
            <person name="Nakamura Y."/>
            <person name="Kawachi M."/>
        </authorList>
    </citation>
    <scope>NUCLEOTIDE SEQUENCE [LARGE SCALE GENOMIC DNA]</scope>
    <source>
        <strain evidence="1 2">NIES-4072</strain>
    </source>
</reference>